<sequence>MSSITRRKPSDEDKKQSRRQISKVLENFLKLKLETADNYNHAAVSRSSVNSSVGGGIRRTEIREVSASMPSVYPPRISASVEVIGYRNSSSNTTTARERSSSASKRESSGSASKRESSGSASKRERSGSAPKRERSGSASRRERSGSGTSSRRKSKLTLNWKKVKKLSALINRTDSKVDQPQSPTGQAIVQKNEISESWRNGDRSNFYQYGISAEDDTEPTAGISTEETKKSEGNGITAVPAELTRSKWSMLRQVSRDSSCNSERGSPVEGSEEDKKMMYVAQWLAALSERNDLRLADMGLGNCSYTTKKKTYKRFQKMASEAIRKTSNAEVVGSPELSSPQQMAQIATVLDLSGSIISAWGNIGDLADKVKKHTKKFIHDTFTEWIIMQGGWGSFDPAVDD</sequence>
<dbReference type="InParanoid" id="B3RSY3"/>
<dbReference type="EMBL" id="DS985243">
    <property type="protein sequence ID" value="EDV27128.1"/>
    <property type="molecule type" value="Genomic_DNA"/>
</dbReference>
<gene>
    <name evidence="2" type="ORF">TRIADDRAFT_63781</name>
</gene>
<name>B3RSY3_TRIAD</name>
<feature type="compositionally biased region" description="Basic and acidic residues" evidence="1">
    <location>
        <begin position="96"/>
        <end position="145"/>
    </location>
</feature>
<feature type="region of interest" description="Disordered" evidence="1">
    <location>
        <begin position="215"/>
        <end position="235"/>
    </location>
</feature>
<proteinExistence type="predicted"/>
<evidence type="ECO:0000313" key="3">
    <source>
        <dbReference type="Proteomes" id="UP000009022"/>
    </source>
</evidence>
<evidence type="ECO:0000313" key="2">
    <source>
        <dbReference type="EMBL" id="EDV27128.1"/>
    </source>
</evidence>
<protein>
    <submittedName>
        <fullName evidence="2">Uncharacterized protein</fullName>
    </submittedName>
</protein>
<dbReference type="CTD" id="6752337"/>
<dbReference type="HOGENOM" id="CLU_685750_0_0_1"/>
<dbReference type="GeneID" id="6752337"/>
<feature type="region of interest" description="Disordered" evidence="1">
    <location>
        <begin position="255"/>
        <end position="274"/>
    </location>
</feature>
<accession>B3RSY3</accession>
<feature type="region of interest" description="Disordered" evidence="1">
    <location>
        <begin position="42"/>
        <end position="158"/>
    </location>
</feature>
<dbReference type="RefSeq" id="XP_002111124.1">
    <property type="nucleotide sequence ID" value="XM_002111088.1"/>
</dbReference>
<evidence type="ECO:0000256" key="1">
    <source>
        <dbReference type="SAM" id="MobiDB-lite"/>
    </source>
</evidence>
<keyword evidence="3" id="KW-1185">Reference proteome</keyword>
<reference evidence="2 3" key="1">
    <citation type="journal article" date="2008" name="Nature">
        <title>The Trichoplax genome and the nature of placozoans.</title>
        <authorList>
            <person name="Srivastava M."/>
            <person name="Begovic E."/>
            <person name="Chapman J."/>
            <person name="Putnam N.H."/>
            <person name="Hellsten U."/>
            <person name="Kawashima T."/>
            <person name="Kuo A."/>
            <person name="Mitros T."/>
            <person name="Salamov A."/>
            <person name="Carpenter M.L."/>
            <person name="Signorovitch A.Y."/>
            <person name="Moreno M.A."/>
            <person name="Kamm K."/>
            <person name="Grimwood J."/>
            <person name="Schmutz J."/>
            <person name="Shapiro H."/>
            <person name="Grigoriev I.V."/>
            <person name="Buss L.W."/>
            <person name="Schierwater B."/>
            <person name="Dellaporta S.L."/>
            <person name="Rokhsar D.S."/>
        </authorList>
    </citation>
    <scope>NUCLEOTIDE SEQUENCE [LARGE SCALE GENOMIC DNA]</scope>
    <source>
        <strain evidence="2 3">Grell-BS-1999</strain>
    </source>
</reference>
<dbReference type="KEGG" id="tad:TRIADDRAFT_63781"/>
<dbReference type="AlphaFoldDB" id="B3RSY3"/>
<dbReference type="Proteomes" id="UP000009022">
    <property type="component" value="Unassembled WGS sequence"/>
</dbReference>
<organism evidence="2 3">
    <name type="scientific">Trichoplax adhaerens</name>
    <name type="common">Trichoplax reptans</name>
    <dbReference type="NCBI Taxonomy" id="10228"/>
    <lineage>
        <taxon>Eukaryota</taxon>
        <taxon>Metazoa</taxon>
        <taxon>Placozoa</taxon>
        <taxon>Uniplacotomia</taxon>
        <taxon>Trichoplacea</taxon>
        <taxon>Trichoplacidae</taxon>
        <taxon>Trichoplax</taxon>
    </lineage>
</organism>